<gene>
    <name evidence="3" type="primary">TPHA0A04100</name>
    <name evidence="3" type="ordered locus">TPHA_0A04100</name>
</gene>
<dbReference type="GeneID" id="11532553"/>
<protein>
    <recommendedName>
        <fullName evidence="5">Mitochondrial chaperone TCM62</fullName>
    </recommendedName>
</protein>
<dbReference type="Gene3D" id="3.50.7.10">
    <property type="entry name" value="GroEL"/>
    <property type="match status" value="1"/>
</dbReference>
<dbReference type="GO" id="GO:0034553">
    <property type="term" value="P:mitochondrial respiratory chain complex II assembly"/>
    <property type="evidence" value="ECO:0007669"/>
    <property type="project" value="EnsemblFungi"/>
</dbReference>
<dbReference type="OMA" id="PSKMCAD"/>
<sequence>MHSIRVSNNIYQSLNVFSRTLKTLHTPVYKINTLPTREILLQKIIDLDNILCQSSHNKFLLYQWKYRNTPQLITSDDYLISQKVVKDYIESLQQDDANSKGLQRHKESKLGKIGIQLFLECHNNNVTQLSTSLATGIMKIYNKNPSKSTLEGIKLAFDLLRNFLNENKIQINDKEEVNAVVKKQLNDNEKDIQIVNKVLESIDYNLFSDDIVRFVRGNTFLDNLEVTKGWKFCDGIIASNEPYLRSLDIPKKKLVSIDSDLLVLMVDGKLTEANKILPSIKYATRSNKSLVLIIDGEVKGDALAAISMNNNKNKRNNNVSRTIILKYNPASFNGISLQENHSLINYLKLPLGVSSIYSPNFSEFAPSKVSADNFFGSLNSIKATTGEAFLYSDSSWDMTSDPDMQFIRKTVTVHVGASSKVEIDQRIGKLDNLVNNILCNGLAEGFLPSYGTSLIKCIPLISKLESSIDDTDVKLGINAVMDALQLSMISSLKNLSGHKLIQVTNNITETAYNSSFEQAKIGNTDEFIDLVKLGILEPWNKVDTTLQNTLKFINAMTSFNIVVSKVFEKPKKE</sequence>
<dbReference type="KEGG" id="tpf:TPHA_0A04100"/>
<keyword evidence="4" id="KW-1185">Reference proteome</keyword>
<dbReference type="EMBL" id="HE612856">
    <property type="protein sequence ID" value="CCE61485.1"/>
    <property type="molecule type" value="Genomic_DNA"/>
</dbReference>
<dbReference type="InterPro" id="IPR027409">
    <property type="entry name" value="GroEL-like_apical_dom_sf"/>
</dbReference>
<dbReference type="GO" id="GO:0042026">
    <property type="term" value="P:protein refolding"/>
    <property type="evidence" value="ECO:0007669"/>
    <property type="project" value="InterPro"/>
</dbReference>
<dbReference type="PANTHER" id="PTHR45633">
    <property type="entry name" value="60 KDA HEAT SHOCK PROTEIN, MITOCHONDRIAL"/>
    <property type="match status" value="1"/>
</dbReference>
<dbReference type="Gene3D" id="1.10.560.10">
    <property type="entry name" value="GroEL-like equatorial domain"/>
    <property type="match status" value="1"/>
</dbReference>
<dbReference type="RefSeq" id="XP_003683919.1">
    <property type="nucleotide sequence ID" value="XM_003683871.1"/>
</dbReference>
<dbReference type="SUPFAM" id="SSF48592">
    <property type="entry name" value="GroEL equatorial domain-like"/>
    <property type="match status" value="1"/>
</dbReference>
<organism evidence="3 4">
    <name type="scientific">Tetrapisispora phaffii (strain ATCC 24235 / CBS 4417 / NBRC 1672 / NRRL Y-8282 / UCD 70-5)</name>
    <name type="common">Yeast</name>
    <name type="synonym">Fabospora phaffii</name>
    <dbReference type="NCBI Taxonomy" id="1071381"/>
    <lineage>
        <taxon>Eukaryota</taxon>
        <taxon>Fungi</taxon>
        <taxon>Dikarya</taxon>
        <taxon>Ascomycota</taxon>
        <taxon>Saccharomycotina</taxon>
        <taxon>Saccharomycetes</taxon>
        <taxon>Saccharomycetales</taxon>
        <taxon>Saccharomycetaceae</taxon>
        <taxon>Tetrapisispora</taxon>
    </lineage>
</organism>
<reference evidence="3 4" key="1">
    <citation type="journal article" date="2011" name="Proc. Natl. Acad. Sci. U.S.A.">
        <title>Evolutionary erosion of yeast sex chromosomes by mating-type switching accidents.</title>
        <authorList>
            <person name="Gordon J.L."/>
            <person name="Armisen D."/>
            <person name="Proux-Wera E."/>
            <person name="Oheigeartaigh S.S."/>
            <person name="Byrne K.P."/>
            <person name="Wolfe K.H."/>
        </authorList>
    </citation>
    <scope>NUCLEOTIDE SEQUENCE [LARGE SCALE GENOMIC DNA]</scope>
    <source>
        <strain evidence="4">ATCC 24235 / CBS 4417 / NBRC 1672 / NRRL Y-8282 / UCD 70-5</strain>
    </source>
</reference>
<dbReference type="GO" id="GO:0140662">
    <property type="term" value="F:ATP-dependent protein folding chaperone"/>
    <property type="evidence" value="ECO:0007669"/>
    <property type="project" value="InterPro"/>
</dbReference>
<evidence type="ECO:0000313" key="4">
    <source>
        <dbReference type="Proteomes" id="UP000005666"/>
    </source>
</evidence>
<dbReference type="eggNOG" id="KOG0356">
    <property type="taxonomic scope" value="Eukaryota"/>
</dbReference>
<name>G8BNK7_TETPH</name>
<dbReference type="Proteomes" id="UP000005666">
    <property type="component" value="Chromosome 1"/>
</dbReference>
<evidence type="ECO:0008006" key="5">
    <source>
        <dbReference type="Google" id="ProtNLM"/>
    </source>
</evidence>
<comment type="similarity">
    <text evidence="1">Belongs to the chaperonin (HSP60) family.</text>
</comment>
<evidence type="ECO:0000256" key="2">
    <source>
        <dbReference type="ARBA" id="ARBA00023186"/>
    </source>
</evidence>
<dbReference type="AlphaFoldDB" id="G8BNK7"/>
<dbReference type="InterPro" id="IPR027413">
    <property type="entry name" value="GROEL-like_equatorial_sf"/>
</dbReference>
<keyword evidence="2" id="KW-0143">Chaperone</keyword>
<evidence type="ECO:0000256" key="1">
    <source>
        <dbReference type="ARBA" id="ARBA00006607"/>
    </source>
</evidence>
<dbReference type="SUPFAM" id="SSF52029">
    <property type="entry name" value="GroEL apical domain-like"/>
    <property type="match status" value="1"/>
</dbReference>
<dbReference type="STRING" id="1071381.G8BNK7"/>
<accession>G8BNK7</accession>
<dbReference type="HOGENOM" id="CLU_485763_0_0_1"/>
<proteinExistence type="inferred from homology"/>
<dbReference type="GO" id="GO:0005743">
    <property type="term" value="C:mitochondrial inner membrane"/>
    <property type="evidence" value="ECO:0007669"/>
    <property type="project" value="EnsemblFungi"/>
</dbReference>
<dbReference type="OrthoDB" id="4056908at2759"/>
<dbReference type="InterPro" id="IPR001844">
    <property type="entry name" value="Cpn60/GroEL"/>
</dbReference>
<evidence type="ECO:0000313" key="3">
    <source>
        <dbReference type="EMBL" id="CCE61485.1"/>
    </source>
</evidence>